<comment type="caution">
    <text evidence="1">The sequence shown here is derived from an EMBL/GenBank/DDBJ whole genome shotgun (WGS) entry which is preliminary data.</text>
</comment>
<dbReference type="InterPro" id="IPR037914">
    <property type="entry name" value="SpoVT-AbrB_sf"/>
</dbReference>
<reference evidence="1 2" key="1">
    <citation type="submission" date="2018-10" db="EMBL/GenBank/DDBJ databases">
        <title>Comamonadaceae CDC group NO-1 genome sequencing and assembly.</title>
        <authorList>
            <person name="Bernier A.-M."/>
            <person name="Bernard K."/>
        </authorList>
    </citation>
    <scope>NUCLEOTIDE SEQUENCE [LARGE SCALE GENOMIC DNA]</scope>
    <source>
        <strain evidence="1 2">NML180581</strain>
    </source>
</reference>
<accession>A0A3M6R8Z8</accession>
<protein>
    <submittedName>
        <fullName evidence="1">AbrB/MazE/SpoVT family DNA-binding domain-containing protein</fullName>
    </submittedName>
</protein>
<keyword evidence="1" id="KW-0238">DNA-binding</keyword>
<dbReference type="SUPFAM" id="SSF89447">
    <property type="entry name" value="AbrB/MazE/MraZ-like"/>
    <property type="match status" value="1"/>
</dbReference>
<dbReference type="GO" id="GO:0003677">
    <property type="term" value="F:DNA binding"/>
    <property type="evidence" value="ECO:0007669"/>
    <property type="project" value="UniProtKB-KW"/>
</dbReference>
<evidence type="ECO:0000313" key="1">
    <source>
        <dbReference type="EMBL" id="RMX11787.1"/>
    </source>
</evidence>
<organism evidence="1 2">
    <name type="scientific">Allofranklinella schreckenbergeri</name>
    <dbReference type="NCBI Taxonomy" id="1076744"/>
    <lineage>
        <taxon>Bacteria</taxon>
        <taxon>Pseudomonadati</taxon>
        <taxon>Pseudomonadota</taxon>
        <taxon>Betaproteobacteria</taxon>
        <taxon>Burkholderiales</taxon>
        <taxon>Comamonadaceae</taxon>
        <taxon>Allofranklinella</taxon>
    </lineage>
</organism>
<proteinExistence type="predicted"/>
<dbReference type="RefSeq" id="WP_122247269.1">
    <property type="nucleotide sequence ID" value="NZ_RDQK01000001.1"/>
</dbReference>
<evidence type="ECO:0000313" key="2">
    <source>
        <dbReference type="Proteomes" id="UP000281171"/>
    </source>
</evidence>
<dbReference type="AlphaFoldDB" id="A0A3M6R8Z8"/>
<dbReference type="EMBL" id="RDQK01000001">
    <property type="protein sequence ID" value="RMX11787.1"/>
    <property type="molecule type" value="Genomic_DNA"/>
</dbReference>
<sequence>METLPVRIKSKHQVTIPAAIAREASLNVNDILQASYKDGVITFATKNARKAENSRSLLDFAGSTPGLYGDTPEQMQAYINNERSSWDR</sequence>
<dbReference type="Proteomes" id="UP000281171">
    <property type="component" value="Unassembled WGS sequence"/>
</dbReference>
<name>A0A3M6R8Z8_9BURK</name>
<gene>
    <name evidence="1" type="ORF">EBQ24_00635</name>
</gene>
<dbReference type="Gene3D" id="2.10.260.10">
    <property type="match status" value="1"/>
</dbReference>